<feature type="active site" evidence="2">
    <location>
        <position position="49"/>
    </location>
</feature>
<dbReference type="EMBL" id="CP021455">
    <property type="protein sequence ID" value="ARU03858.1"/>
    <property type="molecule type" value="Genomic_DNA"/>
</dbReference>
<dbReference type="AlphaFoldDB" id="A0A1Y0EK94"/>
<comment type="similarity">
    <text evidence="1">Belongs to the PhzF family.</text>
</comment>
<dbReference type="Proteomes" id="UP000196138">
    <property type="component" value="Chromosome"/>
</dbReference>
<name>A0A1Y0EK94_9BURK</name>
<accession>A0A1Y0EK94</accession>
<sequence>MTIKQRAFAQVDVFSSRLGDGNPVAVVLDADGMSEADMARLAVWTNLSETTFVLPPTQPGADYRLRIFTPAGELPFAGHPTLGSCFAWLAAGGRPQQATHIVQECAKGLIALRPEGDGLAFATPALDRRDLSAAELAELLAALQLPPEAVLASQRLDNGPVWWTLLLDSAERLLSLPIDANAVLRLGRHIGLAARTDEDATQDLSSPGLIRRASREARAFASSQPATAEAVDLEVRALFCAPHQLFEDPVTGSLNGSLAQWLIAEGRMPARYTAAQGTAIGRAGRVQLSHTDDQVWVGGRCVAAVTGQILA</sequence>
<dbReference type="NCBIfam" id="TIGR00654">
    <property type="entry name" value="PhzF_family"/>
    <property type="match status" value="1"/>
</dbReference>
<dbReference type="PIRSF" id="PIRSF016184">
    <property type="entry name" value="PhzC_PhzF"/>
    <property type="match status" value="1"/>
</dbReference>
<evidence type="ECO:0000256" key="1">
    <source>
        <dbReference type="ARBA" id="ARBA00008270"/>
    </source>
</evidence>
<gene>
    <name evidence="3" type="ORF">CCO03_03425</name>
</gene>
<proteinExistence type="inferred from homology"/>
<evidence type="ECO:0000313" key="3">
    <source>
        <dbReference type="EMBL" id="ARU03858.1"/>
    </source>
</evidence>
<dbReference type="RefSeq" id="WP_087277285.1">
    <property type="nucleotide sequence ID" value="NZ_CP021455.1"/>
</dbReference>
<dbReference type="KEGG" id="cser:CCO03_03425"/>
<dbReference type="OrthoDB" id="9788221at2"/>
<reference evidence="3 4" key="1">
    <citation type="submission" date="2017-05" db="EMBL/GenBank/DDBJ databases">
        <authorList>
            <person name="Song R."/>
            <person name="Chenine A.L."/>
            <person name="Ruprecht R.M."/>
        </authorList>
    </citation>
    <scope>NUCLEOTIDE SEQUENCE [LARGE SCALE GENOMIC DNA]</scope>
    <source>
        <strain evidence="3 4">DSM 26136</strain>
    </source>
</reference>
<organism evidence="3 4">
    <name type="scientific">Comamonas serinivorans</name>
    <dbReference type="NCBI Taxonomy" id="1082851"/>
    <lineage>
        <taxon>Bacteria</taxon>
        <taxon>Pseudomonadati</taxon>
        <taxon>Pseudomonadota</taxon>
        <taxon>Betaproteobacteria</taxon>
        <taxon>Burkholderiales</taxon>
        <taxon>Comamonadaceae</taxon>
        <taxon>Comamonas</taxon>
    </lineage>
</organism>
<dbReference type="SUPFAM" id="SSF54506">
    <property type="entry name" value="Diaminopimelate epimerase-like"/>
    <property type="match status" value="1"/>
</dbReference>
<dbReference type="GO" id="GO:0005737">
    <property type="term" value="C:cytoplasm"/>
    <property type="evidence" value="ECO:0007669"/>
    <property type="project" value="TreeGrafter"/>
</dbReference>
<evidence type="ECO:0000256" key="2">
    <source>
        <dbReference type="PIRSR" id="PIRSR016184-1"/>
    </source>
</evidence>
<dbReference type="PANTHER" id="PTHR13774:SF32">
    <property type="entry name" value="ANTISENSE-ENHANCING SEQUENCE 1"/>
    <property type="match status" value="1"/>
</dbReference>
<dbReference type="InterPro" id="IPR003719">
    <property type="entry name" value="Phenazine_PhzF-like"/>
</dbReference>
<dbReference type="Gene3D" id="3.10.310.10">
    <property type="entry name" value="Diaminopimelate Epimerase, Chain A, domain 1"/>
    <property type="match status" value="2"/>
</dbReference>
<keyword evidence="4" id="KW-1185">Reference proteome</keyword>
<dbReference type="Pfam" id="PF02567">
    <property type="entry name" value="PhzC-PhzF"/>
    <property type="match status" value="1"/>
</dbReference>
<protein>
    <submittedName>
        <fullName evidence="3">Phenazine biosynthesis protein PhzF</fullName>
    </submittedName>
</protein>
<evidence type="ECO:0000313" key="4">
    <source>
        <dbReference type="Proteomes" id="UP000196138"/>
    </source>
</evidence>
<dbReference type="PANTHER" id="PTHR13774">
    <property type="entry name" value="PHENAZINE BIOSYNTHESIS PROTEIN"/>
    <property type="match status" value="1"/>
</dbReference>
<dbReference type="GO" id="GO:0016853">
    <property type="term" value="F:isomerase activity"/>
    <property type="evidence" value="ECO:0007669"/>
    <property type="project" value="TreeGrafter"/>
</dbReference>